<dbReference type="AlphaFoldDB" id="A0A7W5DX88"/>
<sequence>MAAIKGGHANARSLPRTPLPRLSHANAHLNAHDEARLAFWINAYNAVTVRGILHESPAASIRNHTAKVFGYNIWKDLLLNVGSTDYSLNQIEHDVLRKTGEPRNHFAIVCASRSCPRLLNNAYTADQLETQLTLNTNAFFASGNHFRYDPTQRTFQLSSILEWFGEDFGPDQSARLRTIAPYLPSREAYDAATTAPASVAVTYLAYDWRLNDQSPHQ</sequence>
<accession>A0A7W5DX88</accession>
<dbReference type="Pfam" id="PF04784">
    <property type="entry name" value="DUF547"/>
    <property type="match status" value="1"/>
</dbReference>
<proteinExistence type="predicted"/>
<dbReference type="PANTHER" id="PTHR46361">
    <property type="entry name" value="ELECTRON CARRIER/ PROTEIN DISULFIDE OXIDOREDUCTASE"/>
    <property type="match status" value="1"/>
</dbReference>
<gene>
    <name evidence="2" type="ORF">FHS27_001527</name>
</gene>
<protein>
    <recommendedName>
        <fullName evidence="1">DUF547 domain-containing protein</fullName>
    </recommendedName>
</protein>
<keyword evidence="3" id="KW-1185">Reference proteome</keyword>
<comment type="caution">
    <text evidence="2">The sequence shown here is derived from an EMBL/GenBank/DDBJ whole genome shotgun (WGS) entry which is preliminary data.</text>
</comment>
<dbReference type="InterPro" id="IPR006869">
    <property type="entry name" value="DUF547"/>
</dbReference>
<evidence type="ECO:0000313" key="3">
    <source>
        <dbReference type="Proteomes" id="UP000536179"/>
    </source>
</evidence>
<evidence type="ECO:0000313" key="2">
    <source>
        <dbReference type="EMBL" id="MBB3205723.1"/>
    </source>
</evidence>
<dbReference type="RefSeq" id="WP_184303598.1">
    <property type="nucleotide sequence ID" value="NZ_JACHXU010000004.1"/>
</dbReference>
<dbReference type="Proteomes" id="UP000536179">
    <property type="component" value="Unassembled WGS sequence"/>
</dbReference>
<dbReference type="PANTHER" id="PTHR46361:SF3">
    <property type="entry name" value="ELECTRON CARRIER_ PROTEIN DISULFIDE OXIDOREDUCTASE"/>
    <property type="match status" value="1"/>
</dbReference>
<name>A0A7W5DX88_9BACT</name>
<reference evidence="2 3" key="1">
    <citation type="submission" date="2020-08" db="EMBL/GenBank/DDBJ databases">
        <title>Genomic Encyclopedia of Type Strains, Phase III (KMG-III): the genomes of soil and plant-associated and newly described type strains.</title>
        <authorList>
            <person name="Whitman W."/>
        </authorList>
    </citation>
    <scope>NUCLEOTIDE SEQUENCE [LARGE SCALE GENOMIC DNA]</scope>
    <source>
        <strain evidence="2 3">CECT 8075</strain>
    </source>
</reference>
<organism evidence="2 3">
    <name type="scientific">Aporhodopirellula rubra</name>
    <dbReference type="NCBI Taxonomy" id="980271"/>
    <lineage>
        <taxon>Bacteria</taxon>
        <taxon>Pseudomonadati</taxon>
        <taxon>Planctomycetota</taxon>
        <taxon>Planctomycetia</taxon>
        <taxon>Pirellulales</taxon>
        <taxon>Pirellulaceae</taxon>
        <taxon>Aporhodopirellula</taxon>
    </lineage>
</organism>
<dbReference type="EMBL" id="JACHXU010000004">
    <property type="protein sequence ID" value="MBB3205723.1"/>
    <property type="molecule type" value="Genomic_DNA"/>
</dbReference>
<evidence type="ECO:0000259" key="1">
    <source>
        <dbReference type="Pfam" id="PF04784"/>
    </source>
</evidence>
<feature type="domain" description="DUF547" evidence="1">
    <location>
        <begin position="32"/>
        <end position="139"/>
    </location>
</feature>